<dbReference type="Pfam" id="PF13274">
    <property type="entry name" value="SocA_Panacea"/>
    <property type="match status" value="1"/>
</dbReference>
<keyword evidence="3" id="KW-1185">Reference proteome</keyword>
<reference evidence="3" key="1">
    <citation type="journal article" date="2019" name="Int. J. Syst. Evol. Microbiol.">
        <title>The Global Catalogue of Microorganisms (GCM) 10K type strain sequencing project: providing services to taxonomists for standard genome sequencing and annotation.</title>
        <authorList>
            <consortium name="The Broad Institute Genomics Platform"/>
            <consortium name="The Broad Institute Genome Sequencing Center for Infectious Disease"/>
            <person name="Wu L."/>
            <person name="Ma J."/>
        </authorList>
    </citation>
    <scope>NUCLEOTIDE SEQUENCE [LARGE SCALE GENOMIC DNA]</scope>
    <source>
        <strain evidence="3">JCM 11117</strain>
    </source>
</reference>
<evidence type="ECO:0000313" key="2">
    <source>
        <dbReference type="EMBL" id="GAA0900670.1"/>
    </source>
</evidence>
<sequence length="195" mass="22522">MNEVPQPAFSHDLDVHAVANYFIRLDALRLEPDVTPLKLAKLLYLAQANYLASTGQRLFSEDVEAFDNGPVVHREWRRNSGKQIIAVRESAAVTEEVDLPGNVIEFLDAVWARYKDYSASRIWELTHEQDPWKRNYRPNEYRVQIPDSDMITYFRESVPATERVFHTSVVIMPDDFLDEDDADAFAAKFAESTQR</sequence>
<accession>A0ABP3YQJ0</accession>
<comment type="caution">
    <text evidence="2">The sequence shown here is derived from an EMBL/GenBank/DDBJ whole genome shotgun (WGS) entry which is preliminary data.</text>
</comment>
<dbReference type="InterPro" id="IPR025272">
    <property type="entry name" value="SocA_Panacea"/>
</dbReference>
<dbReference type="Proteomes" id="UP001499967">
    <property type="component" value="Unassembled WGS sequence"/>
</dbReference>
<proteinExistence type="predicted"/>
<gene>
    <name evidence="2" type="ORF">GCM10009559_66760</name>
</gene>
<name>A0ABP3YQJ0_9PSEU</name>
<evidence type="ECO:0000313" key="3">
    <source>
        <dbReference type="Proteomes" id="UP001499967"/>
    </source>
</evidence>
<feature type="domain" description="Antitoxin SocA-like Panacea" evidence="1">
    <location>
        <begin position="39"/>
        <end position="133"/>
    </location>
</feature>
<organism evidence="2 3">
    <name type="scientific">Pseudonocardia zijingensis</name>
    <dbReference type="NCBI Taxonomy" id="153376"/>
    <lineage>
        <taxon>Bacteria</taxon>
        <taxon>Bacillati</taxon>
        <taxon>Actinomycetota</taxon>
        <taxon>Actinomycetes</taxon>
        <taxon>Pseudonocardiales</taxon>
        <taxon>Pseudonocardiaceae</taxon>
        <taxon>Pseudonocardia</taxon>
    </lineage>
</organism>
<protein>
    <recommendedName>
        <fullName evidence="1">Antitoxin SocA-like Panacea domain-containing protein</fullName>
    </recommendedName>
</protein>
<dbReference type="EMBL" id="BAAAHP010000223">
    <property type="protein sequence ID" value="GAA0900670.1"/>
    <property type="molecule type" value="Genomic_DNA"/>
</dbReference>
<evidence type="ECO:0000259" key="1">
    <source>
        <dbReference type="Pfam" id="PF13274"/>
    </source>
</evidence>
<dbReference type="RefSeq" id="WP_343945718.1">
    <property type="nucleotide sequence ID" value="NZ_BAAAHP010000223.1"/>
</dbReference>